<dbReference type="InterPro" id="IPR003737">
    <property type="entry name" value="GlcNAc_PI_deacetylase-related"/>
</dbReference>
<dbReference type="InterPro" id="IPR017811">
    <property type="entry name" value="Mca"/>
</dbReference>
<keyword evidence="5" id="KW-1185">Reference proteome</keyword>
<comment type="function">
    <text evidence="2">A mycothiol (MSH, N-acetylcysteinyl-glucosaminyl-inositol) S-conjugate amidase, it recycles conjugated MSH to the N-acetyl cysteine conjugate (AcCys S-conjugate, a mercapturic acid) and the MSH precursor. Involved in MSH-dependent detoxification of a number of alkylating agents and antibiotics.</text>
</comment>
<dbReference type="PANTHER" id="PTHR12993">
    <property type="entry name" value="N-ACETYLGLUCOSAMINYL-PHOSPHATIDYLINOSITOL DE-N-ACETYLASE-RELATED"/>
    <property type="match status" value="1"/>
</dbReference>
<comment type="similarity">
    <text evidence="2">Belongs to the MshB deacetylase family. Mca subfamily.</text>
</comment>
<dbReference type="NCBIfam" id="TIGR03446">
    <property type="entry name" value="mycothiol_Mca"/>
    <property type="match status" value="1"/>
</dbReference>
<dbReference type="Pfam" id="PF02585">
    <property type="entry name" value="PIG-L"/>
    <property type="match status" value="1"/>
</dbReference>
<dbReference type="GO" id="GO:0010127">
    <property type="term" value="P:mycothiol-dependent detoxification"/>
    <property type="evidence" value="ECO:0007669"/>
    <property type="project" value="UniProtKB-UniRule"/>
</dbReference>
<feature type="binding site" evidence="2">
    <location>
        <position position="25"/>
    </location>
    <ligand>
        <name>Zn(2+)</name>
        <dbReference type="ChEBI" id="CHEBI:29105"/>
    </ligand>
</feature>
<dbReference type="RefSeq" id="WP_087004827.1">
    <property type="nucleotide sequence ID" value="NZ_FWFF01000003.1"/>
</dbReference>
<comment type="subunit">
    <text evidence="2">Monomer.</text>
</comment>
<keyword evidence="1 2" id="KW-0862">Zinc</keyword>
<comment type="cofactor">
    <cofactor evidence="2">
        <name>Zn(2+)</name>
        <dbReference type="ChEBI" id="CHEBI:29105"/>
    </cofactor>
    <text evidence="2">Binds 1 zinc ion per subunit.</text>
</comment>
<protein>
    <recommendedName>
        <fullName evidence="2">Mycothiol S-conjugate amidase</fullName>
        <ecNumber evidence="2">3.5.1.115</ecNumber>
    </recommendedName>
</protein>
<dbReference type="EC" id="3.5.1.115" evidence="2"/>
<proteinExistence type="inferred from homology"/>
<reference evidence="5" key="1">
    <citation type="submission" date="2017-02" db="EMBL/GenBank/DDBJ databases">
        <authorList>
            <person name="Dridi B."/>
        </authorList>
    </citation>
    <scope>NUCLEOTIDE SEQUENCE [LARGE SCALE GENOMIC DNA]</scope>
    <source>
        <strain evidence="5">B Co 03.10</strain>
    </source>
</reference>
<dbReference type="Gene3D" id="3.40.50.10320">
    <property type="entry name" value="LmbE-like"/>
    <property type="match status" value="1"/>
</dbReference>
<dbReference type="AlphaFoldDB" id="A0A1X6X3B7"/>
<feature type="region of interest" description="Disordered" evidence="3">
    <location>
        <begin position="306"/>
        <end position="330"/>
    </location>
</feature>
<name>A0A1X6X3B7_9MICO</name>
<feature type="binding site" evidence="2">
    <location>
        <position position="22"/>
    </location>
    <ligand>
        <name>Zn(2+)</name>
        <dbReference type="ChEBI" id="CHEBI:29105"/>
    </ligand>
</feature>
<feature type="compositionally biased region" description="Acidic residues" evidence="3">
    <location>
        <begin position="306"/>
        <end position="317"/>
    </location>
</feature>
<comment type="catalytic activity">
    <reaction evidence="2">
        <text>mycothiol S-conjugate + H2O = an N-acetyl-L-cysteine-S-conjugate + 1D-myo-inositol 2-amino-2-deoxy-alpha-D-glucopyranoside</text>
        <dbReference type="Rhea" id="RHEA:36543"/>
        <dbReference type="ChEBI" id="CHEBI:15377"/>
        <dbReference type="ChEBI" id="CHEBI:58718"/>
        <dbReference type="ChEBI" id="CHEBI:58886"/>
        <dbReference type="ChEBI" id="CHEBI:59633"/>
        <dbReference type="EC" id="3.5.1.115"/>
    </reaction>
</comment>
<gene>
    <name evidence="2" type="primary">mca</name>
    <name evidence="4" type="ORF">FM105_03550</name>
</gene>
<evidence type="ECO:0000313" key="5">
    <source>
        <dbReference type="Proteomes" id="UP000196581"/>
    </source>
</evidence>
<dbReference type="GO" id="GO:0010126">
    <property type="term" value="P:mycothiol metabolic process"/>
    <property type="evidence" value="ECO:0007669"/>
    <property type="project" value="UniProtKB-UniRule"/>
</dbReference>
<keyword evidence="2" id="KW-0479">Metal-binding</keyword>
<sequence>MRDRSHTTTPYEGLRLLAIHAHPDDEASKGAATSAKYAALGARVMVVTMTGGEAGDILNPALEGSPAAIRDIAGLRREEMAKAARTLGVEHVWAGYVDSGLPDGDPDELTPRGSFYRVPIEVSARTLVSVIRRFRPHVVTTYDERGGYPHPDHIRTHDVSMVALEHAAQSGSNPELGDPWRVQKVYFNQDLSARKFLEIHRLIEAEGGESPFAEQLEWFAKRDEERHTWLTARVHSGEFFSVRDQALIAHATQIDPNGGFFSGGRAAARKHWLTEEFELAHDSTGRPPLDRSQDFIESDLFAGVTDDDGDVVPDDLLPDAVDPTVLEEDR</sequence>
<accession>A0A1X6X3B7</accession>
<dbReference type="GO" id="GO:0008270">
    <property type="term" value="F:zinc ion binding"/>
    <property type="evidence" value="ECO:0007669"/>
    <property type="project" value="UniProtKB-UniRule"/>
</dbReference>
<dbReference type="HAMAP" id="MF_01482">
    <property type="entry name" value="Mca"/>
    <property type="match status" value="1"/>
</dbReference>
<evidence type="ECO:0000256" key="1">
    <source>
        <dbReference type="ARBA" id="ARBA00022833"/>
    </source>
</evidence>
<evidence type="ECO:0000313" key="4">
    <source>
        <dbReference type="EMBL" id="SLM93208.1"/>
    </source>
</evidence>
<keyword evidence="2" id="KW-0378">Hydrolase</keyword>
<dbReference type="InterPro" id="IPR024078">
    <property type="entry name" value="LmbE-like_dom_sf"/>
</dbReference>
<dbReference type="SUPFAM" id="SSF102588">
    <property type="entry name" value="LmbE-like"/>
    <property type="match status" value="1"/>
</dbReference>
<evidence type="ECO:0000256" key="3">
    <source>
        <dbReference type="SAM" id="MobiDB-lite"/>
    </source>
</evidence>
<dbReference type="Proteomes" id="UP000196581">
    <property type="component" value="Unassembled WGS sequence"/>
</dbReference>
<dbReference type="GO" id="GO:0016811">
    <property type="term" value="F:hydrolase activity, acting on carbon-nitrogen (but not peptide) bonds, in linear amides"/>
    <property type="evidence" value="ECO:0007669"/>
    <property type="project" value="TreeGrafter"/>
</dbReference>
<feature type="binding site" evidence="2">
    <location>
        <position position="153"/>
    </location>
    <ligand>
        <name>Zn(2+)</name>
        <dbReference type="ChEBI" id="CHEBI:29105"/>
    </ligand>
</feature>
<dbReference type="PANTHER" id="PTHR12993:SF11">
    <property type="entry name" value="N-ACETYLGLUCOSAMINYL-PHOSPHATIDYLINOSITOL DE-N-ACETYLASE"/>
    <property type="match status" value="1"/>
</dbReference>
<evidence type="ECO:0000256" key="2">
    <source>
        <dbReference type="HAMAP-Rule" id="MF_01482"/>
    </source>
</evidence>
<dbReference type="EMBL" id="FWFF01000003">
    <property type="protein sequence ID" value="SLM93208.1"/>
    <property type="molecule type" value="Genomic_DNA"/>
</dbReference>
<organism evidence="4 5">
    <name type="scientific">Brevibacterium yomogidense</name>
    <dbReference type="NCBI Taxonomy" id="946573"/>
    <lineage>
        <taxon>Bacteria</taxon>
        <taxon>Bacillati</taxon>
        <taxon>Actinomycetota</taxon>
        <taxon>Actinomycetes</taxon>
        <taxon>Micrococcales</taxon>
        <taxon>Brevibacteriaceae</taxon>
        <taxon>Brevibacterium</taxon>
    </lineage>
</organism>